<dbReference type="GO" id="GO:0004674">
    <property type="term" value="F:protein serine/threonine kinase activity"/>
    <property type="evidence" value="ECO:0007669"/>
    <property type="project" value="TreeGrafter"/>
</dbReference>
<organism evidence="2 3">
    <name type="scientific">Physocladia obscura</name>
    <dbReference type="NCBI Taxonomy" id="109957"/>
    <lineage>
        <taxon>Eukaryota</taxon>
        <taxon>Fungi</taxon>
        <taxon>Fungi incertae sedis</taxon>
        <taxon>Chytridiomycota</taxon>
        <taxon>Chytridiomycota incertae sedis</taxon>
        <taxon>Chytridiomycetes</taxon>
        <taxon>Chytridiales</taxon>
        <taxon>Chytriomycetaceae</taxon>
        <taxon>Physocladia</taxon>
    </lineage>
</organism>
<dbReference type="InterPro" id="IPR000719">
    <property type="entry name" value="Prot_kinase_dom"/>
</dbReference>
<reference evidence="2" key="1">
    <citation type="submission" date="2020-05" db="EMBL/GenBank/DDBJ databases">
        <title>Phylogenomic resolution of chytrid fungi.</title>
        <authorList>
            <person name="Stajich J.E."/>
            <person name="Amses K."/>
            <person name="Simmons R."/>
            <person name="Seto K."/>
            <person name="Myers J."/>
            <person name="Bonds A."/>
            <person name="Quandt C.A."/>
            <person name="Barry K."/>
            <person name="Liu P."/>
            <person name="Grigoriev I."/>
            <person name="Longcore J.E."/>
            <person name="James T.Y."/>
        </authorList>
    </citation>
    <scope>NUCLEOTIDE SEQUENCE</scope>
    <source>
        <strain evidence="2">JEL0513</strain>
    </source>
</reference>
<dbReference type="InterPro" id="IPR008271">
    <property type="entry name" value="Ser/Thr_kinase_AS"/>
</dbReference>
<dbReference type="InterPro" id="IPR011009">
    <property type="entry name" value="Kinase-like_dom_sf"/>
</dbReference>
<keyword evidence="3" id="KW-1185">Reference proteome</keyword>
<dbReference type="EMBL" id="JADGJH010000756">
    <property type="protein sequence ID" value="KAJ3123178.1"/>
    <property type="molecule type" value="Genomic_DNA"/>
</dbReference>
<sequence length="310" mass="34677">MTSLSVFSKLTPDSSYQSISSRESSSEKVSNTSYTVVKQCTGIFDTISKSNGRENRQTLNLSLSSEDSARKAVMNAFAKSPAKLIHTYSVISIIGGEATPEMVPVSLYPPEIQILQYLTTAQLELSKSFHITTGSNDLWQWSYAFRCYNYFCNTNAKATTIIPRQAIKRVIRQIAKGLVVLHNHGIYHGDVKIENIICEHVAGSLPRTYLTDFGHAQYARNGIKQQTTSGPEFLRDSPFARNQLDGRTSDVFALGVALMILASERGGEFPFVGDVQDVGHDFWNLVDGMCRVDPRERFNIEQVLQHPWLQ</sequence>
<dbReference type="SUPFAM" id="SSF56112">
    <property type="entry name" value="Protein kinase-like (PK-like)"/>
    <property type="match status" value="1"/>
</dbReference>
<protein>
    <recommendedName>
        <fullName evidence="1">Protein kinase domain-containing protein</fullName>
    </recommendedName>
</protein>
<evidence type="ECO:0000313" key="3">
    <source>
        <dbReference type="Proteomes" id="UP001211907"/>
    </source>
</evidence>
<dbReference type="GO" id="GO:0044773">
    <property type="term" value="P:mitotic DNA damage checkpoint signaling"/>
    <property type="evidence" value="ECO:0007669"/>
    <property type="project" value="TreeGrafter"/>
</dbReference>
<dbReference type="Pfam" id="PF00069">
    <property type="entry name" value="Pkinase"/>
    <property type="match status" value="1"/>
</dbReference>
<dbReference type="Proteomes" id="UP001211907">
    <property type="component" value="Unassembled WGS sequence"/>
</dbReference>
<gene>
    <name evidence="2" type="ORF">HK100_011697</name>
</gene>
<dbReference type="PANTHER" id="PTHR44167:SF18">
    <property type="entry name" value="PROTEIN KINASE DOMAIN-CONTAINING PROTEIN"/>
    <property type="match status" value="1"/>
</dbReference>
<dbReference type="AlphaFoldDB" id="A0AAD5T0X3"/>
<dbReference type="GO" id="GO:0005737">
    <property type="term" value="C:cytoplasm"/>
    <property type="evidence" value="ECO:0007669"/>
    <property type="project" value="TreeGrafter"/>
</dbReference>
<evidence type="ECO:0000313" key="2">
    <source>
        <dbReference type="EMBL" id="KAJ3123178.1"/>
    </source>
</evidence>
<dbReference type="PANTHER" id="PTHR44167">
    <property type="entry name" value="OVARIAN-SPECIFIC SERINE/THREONINE-PROTEIN KINASE LOK-RELATED"/>
    <property type="match status" value="1"/>
</dbReference>
<proteinExistence type="predicted"/>
<dbReference type="Gene3D" id="1.10.510.10">
    <property type="entry name" value="Transferase(Phosphotransferase) domain 1"/>
    <property type="match status" value="1"/>
</dbReference>
<accession>A0AAD5T0X3</accession>
<dbReference type="GO" id="GO:0005634">
    <property type="term" value="C:nucleus"/>
    <property type="evidence" value="ECO:0007669"/>
    <property type="project" value="TreeGrafter"/>
</dbReference>
<feature type="domain" description="Protein kinase" evidence="1">
    <location>
        <begin position="33"/>
        <end position="309"/>
    </location>
</feature>
<comment type="caution">
    <text evidence="2">The sequence shown here is derived from an EMBL/GenBank/DDBJ whole genome shotgun (WGS) entry which is preliminary data.</text>
</comment>
<dbReference type="SMART" id="SM00220">
    <property type="entry name" value="S_TKc"/>
    <property type="match status" value="1"/>
</dbReference>
<dbReference type="PROSITE" id="PS50011">
    <property type="entry name" value="PROTEIN_KINASE_DOM"/>
    <property type="match status" value="1"/>
</dbReference>
<name>A0AAD5T0X3_9FUNG</name>
<dbReference type="GO" id="GO:0005524">
    <property type="term" value="F:ATP binding"/>
    <property type="evidence" value="ECO:0007669"/>
    <property type="project" value="InterPro"/>
</dbReference>
<dbReference type="PROSITE" id="PS00108">
    <property type="entry name" value="PROTEIN_KINASE_ST"/>
    <property type="match status" value="1"/>
</dbReference>
<evidence type="ECO:0000259" key="1">
    <source>
        <dbReference type="PROSITE" id="PS50011"/>
    </source>
</evidence>